<evidence type="ECO:0000313" key="2">
    <source>
        <dbReference type="EMBL" id="KIM54583.1"/>
    </source>
</evidence>
<dbReference type="Proteomes" id="UP000053989">
    <property type="component" value="Unassembled WGS sequence"/>
</dbReference>
<dbReference type="HOGENOM" id="CLU_1016198_0_0_1"/>
<dbReference type="Pfam" id="PF08083">
    <property type="entry name" value="PROCN"/>
    <property type="match status" value="1"/>
</dbReference>
<dbReference type="PANTHER" id="PTHR11140:SF0">
    <property type="entry name" value="PRE-MRNA-PROCESSING-SPLICING FACTOR 8"/>
    <property type="match status" value="1"/>
</dbReference>
<name>A0A0C2YYA8_9AGAM</name>
<feature type="domain" description="PROCN" evidence="1">
    <location>
        <begin position="19"/>
        <end position="54"/>
    </location>
</feature>
<accession>A0A0C2YYA8</accession>
<protein>
    <recommendedName>
        <fullName evidence="1">PROCN domain-containing protein</fullName>
    </recommendedName>
</protein>
<dbReference type="EMBL" id="KN822152">
    <property type="protein sequence ID" value="KIM54583.1"/>
    <property type="molecule type" value="Genomic_DNA"/>
</dbReference>
<evidence type="ECO:0000259" key="1">
    <source>
        <dbReference type="Pfam" id="PF08083"/>
    </source>
</evidence>
<dbReference type="InParanoid" id="A0A0C2YYA8"/>
<evidence type="ECO:0000313" key="3">
    <source>
        <dbReference type="Proteomes" id="UP000053989"/>
    </source>
</evidence>
<dbReference type="InterPro" id="IPR012592">
    <property type="entry name" value="PROCN"/>
</dbReference>
<dbReference type="InterPro" id="IPR027652">
    <property type="entry name" value="PRP8"/>
</dbReference>
<dbReference type="Gene3D" id="3.90.1570.40">
    <property type="match status" value="1"/>
</dbReference>
<sequence>MYTLPPPLHHVNDPATFIGATVNKAVVKNFGCLTRLYLKADQERQHGYIKDGLYAGAEVAVTIYTATVHWLESQNRPLSYKHNTKLLILALKRLKEVYSMKGCLNQSQHEELALIKQAYNIPHKCLSCVKCLLLTQHAFKEAGIEFFGTYDKLLPCYDIEPVEKVTDVMFDQELEPLQIETVQKETIHPRKSYKINLSCVDILLFSAYKWNITQPSLVTDNKDVLDSTTSNKYWIDVQFCWGNFDLHDIKQYTHTKFLDYVSDSMSIYPSPTGV</sequence>
<dbReference type="GO" id="GO:0030620">
    <property type="term" value="F:U2 snRNA binding"/>
    <property type="evidence" value="ECO:0007669"/>
    <property type="project" value="TreeGrafter"/>
</dbReference>
<dbReference type="OrthoDB" id="1931567at2759"/>
<keyword evidence="3" id="KW-1185">Reference proteome</keyword>
<dbReference type="GO" id="GO:0071013">
    <property type="term" value="C:catalytic step 2 spliceosome"/>
    <property type="evidence" value="ECO:0007669"/>
    <property type="project" value="TreeGrafter"/>
</dbReference>
<proteinExistence type="predicted"/>
<reference evidence="2 3" key="1">
    <citation type="submission" date="2014-04" db="EMBL/GenBank/DDBJ databases">
        <authorList>
            <consortium name="DOE Joint Genome Institute"/>
            <person name="Kuo A."/>
            <person name="Kohler A."/>
            <person name="Nagy L.G."/>
            <person name="Floudas D."/>
            <person name="Copeland A."/>
            <person name="Barry K.W."/>
            <person name="Cichocki N."/>
            <person name="Veneault-Fourrey C."/>
            <person name="LaButti K."/>
            <person name="Lindquist E.A."/>
            <person name="Lipzen A."/>
            <person name="Lundell T."/>
            <person name="Morin E."/>
            <person name="Murat C."/>
            <person name="Sun H."/>
            <person name="Tunlid A."/>
            <person name="Henrissat B."/>
            <person name="Grigoriev I.V."/>
            <person name="Hibbett D.S."/>
            <person name="Martin F."/>
            <person name="Nordberg H.P."/>
            <person name="Cantor M.N."/>
            <person name="Hua S.X."/>
        </authorList>
    </citation>
    <scope>NUCLEOTIDE SEQUENCE [LARGE SCALE GENOMIC DNA]</scope>
    <source>
        <strain evidence="2 3">Foug A</strain>
    </source>
</reference>
<dbReference type="GO" id="GO:0030619">
    <property type="term" value="F:U1 snRNA binding"/>
    <property type="evidence" value="ECO:0007669"/>
    <property type="project" value="TreeGrafter"/>
</dbReference>
<organism evidence="2 3">
    <name type="scientific">Scleroderma citrinum Foug A</name>
    <dbReference type="NCBI Taxonomy" id="1036808"/>
    <lineage>
        <taxon>Eukaryota</taxon>
        <taxon>Fungi</taxon>
        <taxon>Dikarya</taxon>
        <taxon>Basidiomycota</taxon>
        <taxon>Agaricomycotina</taxon>
        <taxon>Agaricomycetes</taxon>
        <taxon>Agaricomycetidae</taxon>
        <taxon>Boletales</taxon>
        <taxon>Sclerodermatineae</taxon>
        <taxon>Sclerodermataceae</taxon>
        <taxon>Scleroderma</taxon>
    </lineage>
</organism>
<gene>
    <name evidence="2" type="ORF">SCLCIDRAFT_31017</name>
</gene>
<dbReference type="STRING" id="1036808.A0A0C2YYA8"/>
<dbReference type="GO" id="GO:0005682">
    <property type="term" value="C:U5 snRNP"/>
    <property type="evidence" value="ECO:0007669"/>
    <property type="project" value="TreeGrafter"/>
</dbReference>
<dbReference type="PANTHER" id="PTHR11140">
    <property type="entry name" value="PRE-MRNA SPLICING FACTOR PRP8"/>
    <property type="match status" value="1"/>
</dbReference>
<dbReference type="GO" id="GO:0097157">
    <property type="term" value="F:pre-mRNA intronic binding"/>
    <property type="evidence" value="ECO:0007669"/>
    <property type="project" value="TreeGrafter"/>
</dbReference>
<dbReference type="GO" id="GO:0017070">
    <property type="term" value="F:U6 snRNA binding"/>
    <property type="evidence" value="ECO:0007669"/>
    <property type="project" value="TreeGrafter"/>
</dbReference>
<dbReference type="GO" id="GO:0000244">
    <property type="term" value="P:spliceosomal tri-snRNP complex assembly"/>
    <property type="evidence" value="ECO:0007669"/>
    <property type="project" value="TreeGrafter"/>
</dbReference>
<dbReference type="AlphaFoldDB" id="A0A0C2YYA8"/>
<dbReference type="GO" id="GO:0030623">
    <property type="term" value="F:U5 snRNA binding"/>
    <property type="evidence" value="ECO:0007669"/>
    <property type="project" value="TreeGrafter"/>
</dbReference>
<reference evidence="3" key="2">
    <citation type="submission" date="2015-01" db="EMBL/GenBank/DDBJ databases">
        <title>Evolutionary Origins and Diversification of the Mycorrhizal Mutualists.</title>
        <authorList>
            <consortium name="DOE Joint Genome Institute"/>
            <consortium name="Mycorrhizal Genomics Consortium"/>
            <person name="Kohler A."/>
            <person name="Kuo A."/>
            <person name="Nagy L.G."/>
            <person name="Floudas D."/>
            <person name="Copeland A."/>
            <person name="Barry K.W."/>
            <person name="Cichocki N."/>
            <person name="Veneault-Fourrey C."/>
            <person name="LaButti K."/>
            <person name="Lindquist E.A."/>
            <person name="Lipzen A."/>
            <person name="Lundell T."/>
            <person name="Morin E."/>
            <person name="Murat C."/>
            <person name="Riley R."/>
            <person name="Ohm R."/>
            <person name="Sun H."/>
            <person name="Tunlid A."/>
            <person name="Henrissat B."/>
            <person name="Grigoriev I.V."/>
            <person name="Hibbett D.S."/>
            <person name="Martin F."/>
        </authorList>
    </citation>
    <scope>NUCLEOTIDE SEQUENCE [LARGE SCALE GENOMIC DNA]</scope>
    <source>
        <strain evidence="3">Foug A</strain>
    </source>
</reference>